<organism evidence="1 2">
    <name type="scientific">Ureaplasma miroungigenitalium</name>
    <dbReference type="NCBI Taxonomy" id="1042321"/>
    <lineage>
        <taxon>Bacteria</taxon>
        <taxon>Bacillati</taxon>
        <taxon>Mycoplasmatota</taxon>
        <taxon>Mycoplasmoidales</taxon>
        <taxon>Mycoplasmoidaceae</taxon>
        <taxon>Ureaplasma</taxon>
    </lineage>
</organism>
<dbReference type="Pfam" id="PF11428">
    <property type="entry name" value="DUF3196"/>
    <property type="match status" value="1"/>
</dbReference>
<comment type="caution">
    <text evidence="1">The sequence shown here is derived from an EMBL/GenBank/DDBJ whole genome shotgun (WGS) entry which is preliminary data.</text>
</comment>
<dbReference type="Proteomes" id="UP001208245">
    <property type="component" value="Unassembled WGS sequence"/>
</dbReference>
<keyword evidence="2" id="KW-1185">Reference proteome</keyword>
<dbReference type="EMBL" id="JAOXHL010000001">
    <property type="protein sequence ID" value="MCV3728217.1"/>
    <property type="molecule type" value="Genomic_DNA"/>
</dbReference>
<name>A0ABT3BMG1_9BACT</name>
<reference evidence="1 2" key="1">
    <citation type="journal article" date="2020" name="Int. J. Syst. Evol. Microbiol.">
        <title>Ureaplasma miroungigenitalium sp. nov. isolated from northern elephant seals (Mirounga angustirostris) and Ureaplasma zalophigenitalium sp. nov. isolated from California sea lions (Zalophus californianus).</title>
        <authorList>
            <person name="Volokhov D.V."/>
            <person name="Gulland F.M."/>
            <person name="Gao Y."/>
            <person name="Chizhikov V.E."/>
        </authorList>
    </citation>
    <scope>NUCLEOTIDE SEQUENCE [LARGE SCALE GENOMIC DNA]</scope>
    <source>
        <strain evidence="1 2">ES3182-GEN</strain>
    </source>
</reference>
<dbReference type="InterPro" id="IPR024503">
    <property type="entry name" value="DUF3196"/>
</dbReference>
<evidence type="ECO:0000313" key="1">
    <source>
        <dbReference type="EMBL" id="MCV3728217.1"/>
    </source>
</evidence>
<accession>A0ABT3BMG1</accession>
<dbReference type="RefSeq" id="WP_263821548.1">
    <property type="nucleotide sequence ID" value="NZ_JAOXHK010000001.1"/>
</dbReference>
<sequence length="266" mass="31590">MAQKKISDSEQTLINDYFAKQKSALEELIATQKYDEAIEKLNTFLEMDLLPLEYADHFSAKLKELEAIQADLLSQETANWKREDYFEHIVVHNQIHTHYVCEYLDKFIADWSINDEIYFNNLFLSTEINVLEKVNLLAVLSEYQISVSLNFYNQYLNLHAKVIPADYFHLSTQSVELFDPKIPAFFAEYFEEAFKQDPFKYDYAMKMVDIYCRFYFLNLESLNLKRIAFCIVQYMNLVYEDIALDLSDDDLSVLREITYLFHIHNN</sequence>
<proteinExistence type="predicted"/>
<evidence type="ECO:0000313" key="2">
    <source>
        <dbReference type="Proteomes" id="UP001208245"/>
    </source>
</evidence>
<protein>
    <submittedName>
        <fullName evidence="1">DUF3196 family protein</fullName>
    </submittedName>
</protein>
<gene>
    <name evidence="1" type="ORF">OF376_00230</name>
</gene>
<dbReference type="SUPFAM" id="SSF116965">
    <property type="entry name" value="Hypothetical protein MPN330"/>
    <property type="match status" value="1"/>
</dbReference>